<name>A0ABM7I789_9MYCO</name>
<evidence type="ECO:0000313" key="2">
    <source>
        <dbReference type="EMBL" id="BBX82616.1"/>
    </source>
</evidence>
<dbReference type="EMBL" id="AP022577">
    <property type="protein sequence ID" value="BBX82616.1"/>
    <property type="molecule type" value="Genomic_DNA"/>
</dbReference>
<evidence type="ECO:0000313" key="3">
    <source>
        <dbReference type="Proteomes" id="UP000465609"/>
    </source>
</evidence>
<protein>
    <recommendedName>
        <fullName evidence="4">Transposase</fullName>
    </recommendedName>
</protein>
<feature type="region of interest" description="Disordered" evidence="1">
    <location>
        <begin position="24"/>
        <end position="78"/>
    </location>
</feature>
<sequence length="135" mass="15233">MLVRNSLQHSTQISANTLIPQWGKPFRESVIRQRTHSQRRGGEQSPPRKPRPQKQVKPADETWDVCSGQLDRSERPRREVFKGITVSQHQPTDEIWVAGAQNLAQRATGVIADNGDVVQLKSLDELGEHGGKPRR</sequence>
<dbReference type="Proteomes" id="UP000465609">
    <property type="component" value="Chromosome"/>
</dbReference>
<evidence type="ECO:0008006" key="4">
    <source>
        <dbReference type="Google" id="ProtNLM"/>
    </source>
</evidence>
<proteinExistence type="predicted"/>
<accession>A0ABM7I789</accession>
<gene>
    <name evidence="2" type="ORF">MAUB_04890</name>
</gene>
<evidence type="ECO:0000256" key="1">
    <source>
        <dbReference type="SAM" id="MobiDB-lite"/>
    </source>
</evidence>
<keyword evidence="3" id="KW-1185">Reference proteome</keyword>
<reference evidence="2 3" key="1">
    <citation type="journal article" date="2019" name="Emerg. Microbes Infect.">
        <title>Comprehensive subspecies identification of 175 nontuberculous mycobacteria species based on 7547 genomic profiles.</title>
        <authorList>
            <person name="Matsumoto Y."/>
            <person name="Kinjo T."/>
            <person name="Motooka D."/>
            <person name="Nabeya D."/>
            <person name="Jung N."/>
            <person name="Uechi K."/>
            <person name="Horii T."/>
            <person name="Iida T."/>
            <person name="Fujita J."/>
            <person name="Nakamura S."/>
        </authorList>
    </citation>
    <scope>NUCLEOTIDE SEQUENCE [LARGE SCALE GENOMIC DNA]</scope>
    <source>
        <strain evidence="2 3">JCM 15296</strain>
    </source>
</reference>
<organism evidence="2 3">
    <name type="scientific">Mycolicibacterium aubagnense</name>
    <dbReference type="NCBI Taxonomy" id="319707"/>
    <lineage>
        <taxon>Bacteria</taxon>
        <taxon>Bacillati</taxon>
        <taxon>Actinomycetota</taxon>
        <taxon>Actinomycetes</taxon>
        <taxon>Mycobacteriales</taxon>
        <taxon>Mycobacteriaceae</taxon>
        <taxon>Mycolicibacterium</taxon>
    </lineage>
</organism>